<feature type="domain" description="POTRA" evidence="9">
    <location>
        <begin position="50"/>
        <end position="118"/>
    </location>
</feature>
<dbReference type="PROSITE" id="PS51779">
    <property type="entry name" value="POTRA"/>
    <property type="match status" value="1"/>
</dbReference>
<comment type="similarity">
    <text evidence="8">Belongs to the FtsQ/DivIB family. DivIB subfamily.</text>
</comment>
<dbReference type="EMBL" id="LIXZ01000001">
    <property type="protein sequence ID" value="KPL61215.1"/>
    <property type="molecule type" value="Genomic_DNA"/>
</dbReference>
<evidence type="ECO:0000256" key="7">
    <source>
        <dbReference type="ARBA" id="ARBA00023306"/>
    </source>
</evidence>
<dbReference type="InterPro" id="IPR034746">
    <property type="entry name" value="POTRA"/>
</dbReference>
<evidence type="ECO:0000313" key="11">
    <source>
        <dbReference type="Proteomes" id="UP000050398"/>
    </source>
</evidence>
<evidence type="ECO:0000313" key="10">
    <source>
        <dbReference type="EMBL" id="KPL61215.1"/>
    </source>
</evidence>
<dbReference type="Gene3D" id="3.10.20.310">
    <property type="entry name" value="membrane protein fhac"/>
    <property type="match status" value="1"/>
</dbReference>
<dbReference type="Gene3D" id="3.40.50.10960">
    <property type="match status" value="1"/>
</dbReference>
<dbReference type="Pfam" id="PF03799">
    <property type="entry name" value="FtsQ_DivIB_C"/>
    <property type="match status" value="1"/>
</dbReference>
<reference evidence="10 11" key="1">
    <citation type="submission" date="2015-08" db="EMBL/GenBank/DDBJ databases">
        <title>Draft Genome Sequence of Bacillus vietnamensis UCD-SED5.</title>
        <authorList>
            <person name="Lee R.D."/>
            <person name="Jospin G."/>
            <person name="Lang J.M."/>
            <person name="Coil D.A."/>
            <person name="Eisen J.A."/>
        </authorList>
    </citation>
    <scope>NUCLEOTIDE SEQUENCE [LARGE SCALE GENOMIC DNA]</scope>
    <source>
        <strain evidence="10 11">UCD-SED5</strain>
    </source>
</reference>
<dbReference type="GO" id="GO:0005886">
    <property type="term" value="C:plasma membrane"/>
    <property type="evidence" value="ECO:0007669"/>
    <property type="project" value="UniProtKB-SubCell"/>
</dbReference>
<dbReference type="InterPro" id="IPR050487">
    <property type="entry name" value="FtsQ_DivIB"/>
</dbReference>
<dbReference type="PANTHER" id="PTHR37820:SF1">
    <property type="entry name" value="CELL DIVISION PROTEIN FTSQ"/>
    <property type="match status" value="1"/>
</dbReference>
<accession>A0A0P6W6A2</accession>
<comment type="caution">
    <text evidence="10">The sequence shown here is derived from an EMBL/GenBank/DDBJ whole genome shotgun (WGS) entry which is preliminary data.</text>
</comment>
<evidence type="ECO:0000256" key="3">
    <source>
        <dbReference type="ARBA" id="ARBA00022618"/>
    </source>
</evidence>
<dbReference type="InterPro" id="IPR026580">
    <property type="entry name" value="DivIB"/>
</dbReference>
<dbReference type="Pfam" id="PF08478">
    <property type="entry name" value="POTRA_1"/>
    <property type="match status" value="1"/>
</dbReference>
<comment type="function">
    <text evidence="8">Cell division protein that may be involved in stabilizing or promoting the assembly of the division complex.</text>
</comment>
<gene>
    <name evidence="8" type="primary">divIB</name>
    <name evidence="10" type="ORF">AM506_00850</name>
</gene>
<dbReference type="GO" id="GO:0032153">
    <property type="term" value="C:cell division site"/>
    <property type="evidence" value="ECO:0007669"/>
    <property type="project" value="UniProtKB-UniRule"/>
</dbReference>
<organism evidence="10 11">
    <name type="scientific">Rossellomorea vietnamensis</name>
    <dbReference type="NCBI Taxonomy" id="218284"/>
    <lineage>
        <taxon>Bacteria</taxon>
        <taxon>Bacillati</taxon>
        <taxon>Bacillota</taxon>
        <taxon>Bacilli</taxon>
        <taxon>Bacillales</taxon>
        <taxon>Bacillaceae</taxon>
        <taxon>Rossellomorea</taxon>
    </lineage>
</organism>
<keyword evidence="5 8" id="KW-1133">Transmembrane helix</keyword>
<keyword evidence="4 8" id="KW-0812">Transmembrane</keyword>
<dbReference type="RefSeq" id="WP_060669876.1">
    <property type="nucleotide sequence ID" value="NZ_JBCNGU010000027.1"/>
</dbReference>
<evidence type="ECO:0000256" key="8">
    <source>
        <dbReference type="HAMAP-Rule" id="MF_00912"/>
    </source>
</evidence>
<keyword evidence="6 8" id="KW-0472">Membrane</keyword>
<dbReference type="Proteomes" id="UP000050398">
    <property type="component" value="Unassembled WGS sequence"/>
</dbReference>
<dbReference type="eggNOG" id="COG1589">
    <property type="taxonomic scope" value="Bacteria"/>
</dbReference>
<comment type="subcellular location">
    <subcellularLocation>
        <location evidence="8">Cell membrane</location>
        <topology evidence="8">Single-pass type II membrane protein</topology>
    </subcellularLocation>
    <subcellularLocation>
        <location evidence="1">Membrane</location>
    </subcellularLocation>
    <text evidence="8">Localizes to the division septum.</text>
</comment>
<keyword evidence="3 8" id="KW-0132">Cell division</keyword>
<evidence type="ECO:0000256" key="5">
    <source>
        <dbReference type="ARBA" id="ARBA00022989"/>
    </source>
</evidence>
<feature type="transmembrane region" description="Helical" evidence="8">
    <location>
        <begin position="28"/>
        <end position="45"/>
    </location>
</feature>
<dbReference type="PATRIC" id="fig|218284.4.peg.175"/>
<evidence type="ECO:0000259" key="9">
    <source>
        <dbReference type="PROSITE" id="PS51779"/>
    </source>
</evidence>
<evidence type="ECO:0000256" key="2">
    <source>
        <dbReference type="ARBA" id="ARBA00022475"/>
    </source>
</evidence>
<evidence type="ECO:0000256" key="4">
    <source>
        <dbReference type="ARBA" id="ARBA00022692"/>
    </source>
</evidence>
<sequence>MKKENVVSLEDRIPKLKQHRKKKANRRLLFLLSLFFLMILSVVYFQSPLSHVNTVSVHGNELISNKTVLQKSGIDKGMNVWSVSKEKTVEQLKKLPEVKDAKVKLSFPNSFEITVQEFDKKAYLSKGNKFFVILENGKVLDKGTGSIPVDAPLLRGFEEDKVLVKMVNELEELPKEVQHLISEINLVPKKTDKYHLTLFMNDGFEVSATIRSFSEKMVHYPSIVSQLDPSVKGVIDLEVGSYFRAYETEGEQTNEEDEGER</sequence>
<evidence type="ECO:0000256" key="6">
    <source>
        <dbReference type="ARBA" id="ARBA00023136"/>
    </source>
</evidence>
<dbReference type="InterPro" id="IPR005548">
    <property type="entry name" value="Cell_div_FtsQ/DivIB_C"/>
</dbReference>
<dbReference type="AlphaFoldDB" id="A0A0P6W6A2"/>
<protein>
    <recommendedName>
        <fullName evidence="8">Cell division protein DivIB</fullName>
    </recommendedName>
</protein>
<keyword evidence="2 8" id="KW-1003">Cell membrane</keyword>
<proteinExistence type="inferred from homology"/>
<dbReference type="OrthoDB" id="1819027at2"/>
<evidence type="ECO:0000256" key="1">
    <source>
        <dbReference type="ARBA" id="ARBA00004370"/>
    </source>
</evidence>
<dbReference type="GO" id="GO:0043093">
    <property type="term" value="P:FtsZ-dependent cytokinesis"/>
    <property type="evidence" value="ECO:0007669"/>
    <property type="project" value="UniProtKB-UniRule"/>
</dbReference>
<name>A0A0P6W6A2_9BACI</name>
<dbReference type="HAMAP" id="MF_00912">
    <property type="entry name" value="DivIB"/>
    <property type="match status" value="1"/>
</dbReference>
<dbReference type="PANTHER" id="PTHR37820">
    <property type="entry name" value="CELL DIVISION PROTEIN DIVIB"/>
    <property type="match status" value="1"/>
</dbReference>
<dbReference type="InterPro" id="IPR013685">
    <property type="entry name" value="POTRA_FtsQ_type"/>
</dbReference>
<keyword evidence="7 8" id="KW-0131">Cell cycle</keyword>